<name>A0A8B1NIY1_9ACTN</name>
<reference evidence="2" key="2">
    <citation type="submission" date="2021-04" db="EMBL/GenBank/DDBJ databases">
        <authorList>
            <person name="Wen M.-L."/>
            <person name="Han X.-L."/>
            <person name="Xiong J."/>
        </authorList>
    </citation>
    <scope>NUCLEOTIDE SEQUENCE</scope>
    <source>
        <strain evidence="2">AGR0001</strain>
    </source>
</reference>
<dbReference type="EMBL" id="CP072931">
    <property type="protein sequence ID" value="QTZ93884.1"/>
    <property type="molecule type" value="Genomic_DNA"/>
</dbReference>
<feature type="domain" description="DUF397" evidence="1">
    <location>
        <begin position="6"/>
        <end position="27"/>
    </location>
</feature>
<accession>A0A8B1NIY1</accession>
<gene>
    <name evidence="2" type="ORF">SU9_022570</name>
</gene>
<organism evidence="2 3">
    <name type="scientific">Streptomyces auratus AGR0001</name>
    <dbReference type="NCBI Taxonomy" id="1160718"/>
    <lineage>
        <taxon>Bacteria</taxon>
        <taxon>Bacillati</taxon>
        <taxon>Actinomycetota</taxon>
        <taxon>Actinomycetes</taxon>
        <taxon>Kitasatosporales</taxon>
        <taxon>Streptomycetaceae</taxon>
        <taxon>Streptomyces</taxon>
    </lineage>
</organism>
<sequence>MTRTGNPHGPALVIPDRAWAAFMAGLKAAHPAAR</sequence>
<proteinExistence type="predicted"/>
<dbReference type="InterPro" id="IPR007278">
    <property type="entry name" value="DUF397"/>
</dbReference>
<evidence type="ECO:0000313" key="2">
    <source>
        <dbReference type="EMBL" id="QTZ93884.1"/>
    </source>
</evidence>
<dbReference type="Proteomes" id="UP000009036">
    <property type="component" value="Chromosome"/>
</dbReference>
<dbReference type="RefSeq" id="WP_078568621.1">
    <property type="nucleotide sequence ID" value="NZ_CP072931.1"/>
</dbReference>
<reference evidence="2" key="1">
    <citation type="journal article" date="2012" name="J. Bacteriol.">
        <title>Genome Sequence of Streptomyces auratus Strain AGR0001, a Phoslactomycin-Producing Actinomycete.</title>
        <authorList>
            <person name="Han X."/>
            <person name="Li M."/>
            <person name="Ding Z."/>
            <person name="Zhao J."/>
            <person name="Ji K."/>
            <person name="Wen M."/>
            <person name="Lu T."/>
        </authorList>
    </citation>
    <scope>NUCLEOTIDE SEQUENCE</scope>
    <source>
        <strain evidence="2">AGR0001</strain>
    </source>
</reference>
<dbReference type="Pfam" id="PF04149">
    <property type="entry name" value="DUF397"/>
    <property type="match status" value="1"/>
</dbReference>
<evidence type="ECO:0000259" key="1">
    <source>
        <dbReference type="Pfam" id="PF04149"/>
    </source>
</evidence>
<protein>
    <submittedName>
        <fullName evidence="2">DUF397 domain-containing protein</fullName>
    </submittedName>
</protein>
<evidence type="ECO:0000313" key="3">
    <source>
        <dbReference type="Proteomes" id="UP000009036"/>
    </source>
</evidence>
<dbReference type="KEGG" id="sauh:SU9_022570"/>
<dbReference type="AlphaFoldDB" id="A0A8B1NIY1"/>
<keyword evidence="3" id="KW-1185">Reference proteome</keyword>